<reference evidence="2" key="1">
    <citation type="submission" date="2021-02" db="EMBL/GenBank/DDBJ databases">
        <authorList>
            <person name="Nowell W R."/>
        </authorList>
    </citation>
    <scope>NUCLEOTIDE SEQUENCE</scope>
</reference>
<feature type="region of interest" description="Disordered" evidence="1">
    <location>
        <begin position="40"/>
        <end position="88"/>
    </location>
</feature>
<feature type="compositionally biased region" description="Basic and acidic residues" evidence="1">
    <location>
        <begin position="55"/>
        <end position="65"/>
    </location>
</feature>
<evidence type="ECO:0000313" key="2">
    <source>
        <dbReference type="EMBL" id="CAF4695484.1"/>
    </source>
</evidence>
<organism evidence="2 3">
    <name type="scientific">Didymodactylos carnosus</name>
    <dbReference type="NCBI Taxonomy" id="1234261"/>
    <lineage>
        <taxon>Eukaryota</taxon>
        <taxon>Metazoa</taxon>
        <taxon>Spiralia</taxon>
        <taxon>Gnathifera</taxon>
        <taxon>Rotifera</taxon>
        <taxon>Eurotatoria</taxon>
        <taxon>Bdelloidea</taxon>
        <taxon>Philodinida</taxon>
        <taxon>Philodinidae</taxon>
        <taxon>Didymodactylos</taxon>
    </lineage>
</organism>
<name>A0A8S3A8I7_9BILA</name>
<comment type="caution">
    <text evidence="2">The sequence shown here is derived from an EMBL/GenBank/DDBJ whole genome shotgun (WGS) entry which is preliminary data.</text>
</comment>
<protein>
    <submittedName>
        <fullName evidence="2">Uncharacterized protein</fullName>
    </submittedName>
</protein>
<dbReference type="OrthoDB" id="5103at2759"/>
<gene>
    <name evidence="2" type="ORF">SRO942_LOCUS51317</name>
</gene>
<dbReference type="EMBL" id="CAJOBC010160026">
    <property type="protein sequence ID" value="CAF4695484.1"/>
    <property type="molecule type" value="Genomic_DNA"/>
</dbReference>
<feature type="compositionally biased region" description="Acidic residues" evidence="1">
    <location>
        <begin position="67"/>
        <end position="76"/>
    </location>
</feature>
<evidence type="ECO:0000313" key="3">
    <source>
        <dbReference type="Proteomes" id="UP000681722"/>
    </source>
</evidence>
<accession>A0A8S3A8I7</accession>
<feature type="non-terminal residue" evidence="2">
    <location>
        <position position="1"/>
    </location>
</feature>
<sequence length="108" mass="12679">DNRHLAAALLHPQYRKLTYADDYRRGITHVYVREQIKKMYGNANQQNNQLATTDEPSKKKYKTMEDQFMDPDDNDADNNSTTSRSPLDELDKYLKMVIDVQFKQPNPL</sequence>
<evidence type="ECO:0000256" key="1">
    <source>
        <dbReference type="SAM" id="MobiDB-lite"/>
    </source>
</evidence>
<feature type="non-terminal residue" evidence="2">
    <location>
        <position position="108"/>
    </location>
</feature>
<dbReference type="AlphaFoldDB" id="A0A8S3A8I7"/>
<dbReference type="Proteomes" id="UP000681722">
    <property type="component" value="Unassembled WGS sequence"/>
</dbReference>
<proteinExistence type="predicted"/>